<name>A0A2P0ZGL1_NOSS9</name>
<reference evidence="1" key="1">
    <citation type="journal article" date="2018" name="Science">
        <title>Natural noncanonical protein splicing yields products with diverse ?-amino acid residues.</title>
        <authorList>
            <person name="Morinaka B.I."/>
            <person name="Lakis E."/>
            <person name="Verest M."/>
            <person name="Helf M.J."/>
            <person name="Scalvenzi T."/>
            <person name="Vagstad A.L."/>
            <person name="Sims J."/>
            <person name="Sunagawa S."/>
            <person name="Gugger M."/>
            <person name="Piel J."/>
        </authorList>
    </citation>
    <scope>NUCLEOTIDE SEQUENCE</scope>
    <source>
        <strain evidence="1">PCC 9229</strain>
    </source>
</reference>
<organism evidence="1">
    <name type="scientific">Nostoc sp. (strain PCC 9229)</name>
    <dbReference type="NCBI Taxonomy" id="70817"/>
    <lineage>
        <taxon>Bacteria</taxon>
        <taxon>Bacillati</taxon>
        <taxon>Cyanobacteriota</taxon>
        <taxon>Cyanophyceae</taxon>
        <taxon>Nostocales</taxon>
        <taxon>Nostocaceae</taxon>
        <taxon>Nostoc</taxon>
    </lineage>
</organism>
<protein>
    <submittedName>
        <fullName evidence="1">Uncharacterized protein</fullName>
    </submittedName>
</protein>
<proteinExistence type="predicted"/>
<dbReference type="AlphaFoldDB" id="A0A2P0ZGL1"/>
<evidence type="ECO:0000313" key="1">
    <source>
        <dbReference type="EMBL" id="AVH79602.1"/>
    </source>
</evidence>
<accession>A0A2P0ZGL1</accession>
<dbReference type="EMBL" id="MG373775">
    <property type="protein sequence ID" value="AVH79602.1"/>
    <property type="molecule type" value="Genomic_DNA"/>
</dbReference>
<sequence>MNNISTDSLSEENTTFTDSQEALLPRSAWNSQLAYLRLIFRAKKALDCIEQEAGVVRSES</sequence>